<keyword evidence="3" id="KW-0808">Transferase</keyword>
<reference evidence="3 4" key="1">
    <citation type="journal article" date="2019" name="Plant Biotechnol. J.">
        <title>The red bayberry genome and genetic basis of sex determination.</title>
        <authorList>
            <person name="Jia H.M."/>
            <person name="Jia H.J."/>
            <person name="Cai Q.L."/>
            <person name="Wang Y."/>
            <person name="Zhao H.B."/>
            <person name="Yang W.F."/>
            <person name="Wang G.Y."/>
            <person name="Li Y.H."/>
            <person name="Zhan D.L."/>
            <person name="Shen Y.T."/>
            <person name="Niu Q.F."/>
            <person name="Chang L."/>
            <person name="Qiu J."/>
            <person name="Zhao L."/>
            <person name="Xie H.B."/>
            <person name="Fu W.Y."/>
            <person name="Jin J."/>
            <person name="Li X.W."/>
            <person name="Jiao Y."/>
            <person name="Zhou C.C."/>
            <person name="Tu T."/>
            <person name="Chai C.Y."/>
            <person name="Gao J.L."/>
            <person name="Fan L.J."/>
            <person name="van de Weg E."/>
            <person name="Wang J.Y."/>
            <person name="Gao Z.S."/>
        </authorList>
    </citation>
    <scope>NUCLEOTIDE SEQUENCE [LARGE SCALE GENOMIC DNA]</scope>
    <source>
        <tissue evidence="3">Leaves</tissue>
    </source>
</reference>
<dbReference type="EMBL" id="RXIC02000024">
    <property type="protein sequence ID" value="KAB1211003.1"/>
    <property type="molecule type" value="Genomic_DNA"/>
</dbReference>
<keyword evidence="1" id="KW-0732">Signal</keyword>
<evidence type="ECO:0000313" key="4">
    <source>
        <dbReference type="Proteomes" id="UP000516437"/>
    </source>
</evidence>
<evidence type="ECO:0000259" key="2">
    <source>
        <dbReference type="Pfam" id="PF13334"/>
    </source>
</evidence>
<name>A0A6A1VE23_9ROSI</name>
<evidence type="ECO:0000313" key="3">
    <source>
        <dbReference type="EMBL" id="KAB1211003.1"/>
    </source>
</evidence>
<evidence type="ECO:0000256" key="1">
    <source>
        <dbReference type="SAM" id="SignalP"/>
    </source>
</evidence>
<accession>A0A6A1VE23</accession>
<organism evidence="3 4">
    <name type="scientific">Morella rubra</name>
    <name type="common">Chinese bayberry</name>
    <dbReference type="NCBI Taxonomy" id="262757"/>
    <lineage>
        <taxon>Eukaryota</taxon>
        <taxon>Viridiplantae</taxon>
        <taxon>Streptophyta</taxon>
        <taxon>Embryophyta</taxon>
        <taxon>Tracheophyta</taxon>
        <taxon>Spermatophyta</taxon>
        <taxon>Magnoliopsida</taxon>
        <taxon>eudicotyledons</taxon>
        <taxon>Gunneridae</taxon>
        <taxon>Pentapetalae</taxon>
        <taxon>rosids</taxon>
        <taxon>fabids</taxon>
        <taxon>Fagales</taxon>
        <taxon>Myricaceae</taxon>
        <taxon>Morella</taxon>
    </lineage>
</organism>
<sequence>MRGKPVSGKTLFVLCLGSFLAGSLFTSQTWTQSSQTKESQIPNIPNHVSSLEAVTQDRDHERKLAEVNSRDIMGEVSKTHQAIQQVTG</sequence>
<dbReference type="OrthoDB" id="1936909at2759"/>
<protein>
    <submittedName>
        <fullName evidence="3">Putative beta-1,3-galactosyltransferase 8</fullName>
    </submittedName>
</protein>
<dbReference type="GO" id="GO:0016757">
    <property type="term" value="F:glycosyltransferase activity"/>
    <property type="evidence" value="ECO:0007669"/>
    <property type="project" value="UniProtKB-KW"/>
</dbReference>
<comment type="caution">
    <text evidence="3">The sequence shown here is derived from an EMBL/GenBank/DDBJ whole genome shotgun (WGS) entry which is preliminary data.</text>
</comment>
<feature type="domain" description="DUF4094" evidence="2">
    <location>
        <begin position="7"/>
        <end position="85"/>
    </location>
</feature>
<dbReference type="Proteomes" id="UP000516437">
    <property type="component" value="Chromosome 6"/>
</dbReference>
<feature type="chain" id="PRO_5025475552" evidence="1">
    <location>
        <begin position="32"/>
        <end position="88"/>
    </location>
</feature>
<dbReference type="Pfam" id="PF13334">
    <property type="entry name" value="DUF4094"/>
    <property type="match status" value="1"/>
</dbReference>
<gene>
    <name evidence="3" type="ORF">CJ030_MR6G019606</name>
</gene>
<proteinExistence type="predicted"/>
<dbReference type="AlphaFoldDB" id="A0A6A1VE23"/>
<keyword evidence="3" id="KW-0328">Glycosyltransferase</keyword>
<keyword evidence="4" id="KW-1185">Reference proteome</keyword>
<feature type="signal peptide" evidence="1">
    <location>
        <begin position="1"/>
        <end position="31"/>
    </location>
</feature>
<dbReference type="InterPro" id="IPR025298">
    <property type="entry name" value="DUF4094"/>
</dbReference>